<feature type="transmembrane region" description="Helical" evidence="1">
    <location>
        <begin position="196"/>
        <end position="218"/>
    </location>
</feature>
<keyword evidence="1" id="KW-0472">Membrane</keyword>
<dbReference type="AlphaFoldDB" id="A0A1X7KQX1"/>
<feature type="transmembrane region" description="Helical" evidence="1">
    <location>
        <begin position="262"/>
        <end position="280"/>
    </location>
</feature>
<dbReference type="EMBL" id="FXAO01000007">
    <property type="protein sequence ID" value="SMG43637.1"/>
    <property type="molecule type" value="Genomic_DNA"/>
</dbReference>
<evidence type="ECO:0000256" key="1">
    <source>
        <dbReference type="SAM" id="Phobius"/>
    </source>
</evidence>
<dbReference type="Proteomes" id="UP000193420">
    <property type="component" value="Unassembled WGS sequence"/>
</dbReference>
<feature type="transmembrane region" description="Helical" evidence="1">
    <location>
        <begin position="356"/>
        <end position="377"/>
    </location>
</feature>
<feature type="transmembrane region" description="Helical" evidence="1">
    <location>
        <begin position="38"/>
        <end position="58"/>
    </location>
</feature>
<keyword evidence="3" id="KW-1185">Reference proteome</keyword>
<feature type="transmembrane region" description="Helical" evidence="1">
    <location>
        <begin position="79"/>
        <end position="97"/>
    </location>
</feature>
<name>A0A1X7KQX1_9FLAO</name>
<reference evidence="3" key="1">
    <citation type="submission" date="2017-04" db="EMBL/GenBank/DDBJ databases">
        <authorList>
            <person name="Varghese N."/>
            <person name="Submissions S."/>
        </authorList>
    </citation>
    <scope>NUCLEOTIDE SEQUENCE [LARGE SCALE GENOMIC DNA]</scope>
    <source>
        <strain evidence="3">DSM 19835</strain>
    </source>
</reference>
<organism evidence="2 3">
    <name type="scientific">Arenibacter troitsensis</name>
    <dbReference type="NCBI Taxonomy" id="188872"/>
    <lineage>
        <taxon>Bacteria</taxon>
        <taxon>Pseudomonadati</taxon>
        <taxon>Bacteroidota</taxon>
        <taxon>Flavobacteriia</taxon>
        <taxon>Flavobacteriales</taxon>
        <taxon>Flavobacteriaceae</taxon>
        <taxon>Arenibacter</taxon>
    </lineage>
</organism>
<keyword evidence="1" id="KW-0812">Transmembrane</keyword>
<proteinExistence type="predicted"/>
<feature type="transmembrane region" description="Helical" evidence="1">
    <location>
        <begin position="224"/>
        <end position="241"/>
    </location>
</feature>
<sequence length="434" mass="48572">MIKRLLIIASLTGLGHLTTLLSLKYIAKYIQNDTIALIGEIDSLTLLIVAIIAFGLQLSSTRDIALLENWKTELIEAQSARVTLSMLLIVVGLSGFIYTKNYVCFFAPIIALNADYALYGRGMPIMGAFVSLIRVLIPSIVLVIASVYFSNYIVFLFVTSIVFSYFITGLLVSITLKVNYFVRPKFKSLKKYLGNIDIGIASFSMFFIGIGIINVVSYFNDDEAIAIAYIALKFYMIFKGVRRIIVQTFFKELMEDSVSLKVDSFAMVAGLVFFSTLLFYPNAIISLLFSERYSSYTTTFIILGLAGFLSSFTTSSGTRLLLQKKDKAYSWNLIIAALLTVISGILFSVFMKHNPAYISISVLIGEITLSILNIKSLNEKNFITDRMKHTFPLGLLTIIFIGSKYLFGPQLYSYFFALSVYGISVLIYFKLKES</sequence>
<feature type="transmembrane region" description="Helical" evidence="1">
    <location>
        <begin position="300"/>
        <end position="322"/>
    </location>
</feature>
<feature type="transmembrane region" description="Helical" evidence="1">
    <location>
        <begin position="126"/>
        <end position="149"/>
    </location>
</feature>
<evidence type="ECO:0008006" key="4">
    <source>
        <dbReference type="Google" id="ProtNLM"/>
    </source>
</evidence>
<feature type="transmembrane region" description="Helical" evidence="1">
    <location>
        <begin position="413"/>
        <end position="431"/>
    </location>
</feature>
<protein>
    <recommendedName>
        <fullName evidence="4">Membrane protein involved in the export of O-antigen and teichoic acid</fullName>
    </recommendedName>
</protein>
<dbReference type="OrthoDB" id="1412193at2"/>
<feature type="transmembrane region" description="Helical" evidence="1">
    <location>
        <begin position="389"/>
        <end position="407"/>
    </location>
</feature>
<feature type="transmembrane region" description="Helical" evidence="1">
    <location>
        <begin position="155"/>
        <end position="176"/>
    </location>
</feature>
<dbReference type="RefSeq" id="WP_085499933.1">
    <property type="nucleotide sequence ID" value="NZ_FXAO01000007.1"/>
</dbReference>
<evidence type="ECO:0000313" key="2">
    <source>
        <dbReference type="EMBL" id="SMG43637.1"/>
    </source>
</evidence>
<accession>A0A1X7KQX1</accession>
<gene>
    <name evidence="2" type="ORF">SAMN03080602_03184</name>
</gene>
<feature type="transmembrane region" description="Helical" evidence="1">
    <location>
        <begin position="329"/>
        <end position="350"/>
    </location>
</feature>
<evidence type="ECO:0000313" key="3">
    <source>
        <dbReference type="Proteomes" id="UP000193420"/>
    </source>
</evidence>
<keyword evidence="1" id="KW-1133">Transmembrane helix</keyword>
<dbReference type="STRING" id="188872.SAMN03080602_03184"/>